<sequence>MPNLAARVEFFFGGTSGDVTVLKCDTDDVTELVLSGIFKIDRQGFFMGPEGGFSPKNAFSHDFVDTKLTCNLLAVQRDVVYASTQCDFPSIILNIRALEKLVPLKKGESLLSSVCESRGMPCIRLSHALFIKKEDDDDPDNIARIGMCLPHHLILHSLMCASEDATMAWPVQDDNREALNRAASTHYISPLPAFDVNGKPIQPVDYQRVLSGAVVEAQFTLLHYFIKGDRKSIFTTSLCEMCILCAPLRGPVNPFKWAHQGLLNSFGDNKRSRLVGLPHIYGMSASSHCRCHADLTCKVVFQLPTDISMLHLT</sequence>
<dbReference type="Proteomes" id="UP000054217">
    <property type="component" value="Unassembled WGS sequence"/>
</dbReference>
<proteinExistence type="predicted"/>
<dbReference type="InParanoid" id="A0A0C3KIN8"/>
<dbReference type="HOGENOM" id="CLU_046434_0_0_1"/>
<dbReference type="AlphaFoldDB" id="A0A0C3KIN8"/>
<evidence type="ECO:0000313" key="2">
    <source>
        <dbReference type="Proteomes" id="UP000054217"/>
    </source>
</evidence>
<keyword evidence="2" id="KW-1185">Reference proteome</keyword>
<evidence type="ECO:0000313" key="1">
    <source>
        <dbReference type="EMBL" id="KIO09447.1"/>
    </source>
</evidence>
<reference evidence="2" key="2">
    <citation type="submission" date="2015-01" db="EMBL/GenBank/DDBJ databases">
        <title>Evolutionary Origins and Diversification of the Mycorrhizal Mutualists.</title>
        <authorList>
            <consortium name="DOE Joint Genome Institute"/>
            <consortium name="Mycorrhizal Genomics Consortium"/>
            <person name="Kohler A."/>
            <person name="Kuo A."/>
            <person name="Nagy L.G."/>
            <person name="Floudas D."/>
            <person name="Copeland A."/>
            <person name="Barry K.W."/>
            <person name="Cichocki N."/>
            <person name="Veneault-Fourrey C."/>
            <person name="LaButti K."/>
            <person name="Lindquist E.A."/>
            <person name="Lipzen A."/>
            <person name="Lundell T."/>
            <person name="Morin E."/>
            <person name="Murat C."/>
            <person name="Riley R."/>
            <person name="Ohm R."/>
            <person name="Sun H."/>
            <person name="Tunlid A."/>
            <person name="Henrissat B."/>
            <person name="Grigoriev I.V."/>
            <person name="Hibbett D.S."/>
            <person name="Martin F."/>
        </authorList>
    </citation>
    <scope>NUCLEOTIDE SEQUENCE [LARGE SCALE GENOMIC DNA]</scope>
    <source>
        <strain evidence="2">Marx 270</strain>
    </source>
</reference>
<accession>A0A0C3KIN8</accession>
<reference evidence="1 2" key="1">
    <citation type="submission" date="2014-04" db="EMBL/GenBank/DDBJ databases">
        <authorList>
            <consortium name="DOE Joint Genome Institute"/>
            <person name="Kuo A."/>
            <person name="Kohler A."/>
            <person name="Costa M.D."/>
            <person name="Nagy L.G."/>
            <person name="Floudas D."/>
            <person name="Copeland A."/>
            <person name="Barry K.W."/>
            <person name="Cichocki N."/>
            <person name="Veneault-Fourrey C."/>
            <person name="LaButti K."/>
            <person name="Lindquist E.A."/>
            <person name="Lipzen A."/>
            <person name="Lundell T."/>
            <person name="Morin E."/>
            <person name="Murat C."/>
            <person name="Sun H."/>
            <person name="Tunlid A."/>
            <person name="Henrissat B."/>
            <person name="Grigoriev I.V."/>
            <person name="Hibbett D.S."/>
            <person name="Martin F."/>
            <person name="Nordberg H.P."/>
            <person name="Cantor M.N."/>
            <person name="Hua S.X."/>
        </authorList>
    </citation>
    <scope>NUCLEOTIDE SEQUENCE [LARGE SCALE GENOMIC DNA]</scope>
    <source>
        <strain evidence="1 2">Marx 270</strain>
    </source>
</reference>
<protein>
    <submittedName>
        <fullName evidence="1">Uncharacterized protein</fullName>
    </submittedName>
</protein>
<dbReference type="OrthoDB" id="2758135at2759"/>
<organism evidence="1 2">
    <name type="scientific">Pisolithus tinctorius Marx 270</name>
    <dbReference type="NCBI Taxonomy" id="870435"/>
    <lineage>
        <taxon>Eukaryota</taxon>
        <taxon>Fungi</taxon>
        <taxon>Dikarya</taxon>
        <taxon>Basidiomycota</taxon>
        <taxon>Agaricomycotina</taxon>
        <taxon>Agaricomycetes</taxon>
        <taxon>Agaricomycetidae</taxon>
        <taxon>Boletales</taxon>
        <taxon>Sclerodermatineae</taxon>
        <taxon>Pisolithaceae</taxon>
        <taxon>Pisolithus</taxon>
    </lineage>
</organism>
<dbReference type="EMBL" id="KN831954">
    <property type="protein sequence ID" value="KIO09447.1"/>
    <property type="molecule type" value="Genomic_DNA"/>
</dbReference>
<name>A0A0C3KIN8_PISTI</name>
<gene>
    <name evidence="1" type="ORF">M404DRAFT_131598</name>
</gene>